<proteinExistence type="predicted"/>
<gene>
    <name evidence="2" type="ORF">GALMADRAFT_1350315</name>
</gene>
<keyword evidence="1" id="KW-0472">Membrane</keyword>
<keyword evidence="1" id="KW-0812">Transmembrane</keyword>
<feature type="transmembrane region" description="Helical" evidence="1">
    <location>
        <begin position="112"/>
        <end position="135"/>
    </location>
</feature>
<feature type="transmembrane region" description="Helical" evidence="1">
    <location>
        <begin position="68"/>
        <end position="92"/>
    </location>
</feature>
<feature type="transmembrane region" description="Helical" evidence="1">
    <location>
        <begin position="252"/>
        <end position="273"/>
    </location>
</feature>
<accession>A0A067SUM8</accession>
<reference evidence="3" key="1">
    <citation type="journal article" date="2014" name="Proc. Natl. Acad. Sci. U.S.A.">
        <title>Extensive sampling of basidiomycete genomes demonstrates inadequacy of the white-rot/brown-rot paradigm for wood decay fungi.</title>
        <authorList>
            <person name="Riley R."/>
            <person name="Salamov A.A."/>
            <person name="Brown D.W."/>
            <person name="Nagy L.G."/>
            <person name="Floudas D."/>
            <person name="Held B.W."/>
            <person name="Levasseur A."/>
            <person name="Lombard V."/>
            <person name="Morin E."/>
            <person name="Otillar R."/>
            <person name="Lindquist E.A."/>
            <person name="Sun H."/>
            <person name="LaButti K.M."/>
            <person name="Schmutz J."/>
            <person name="Jabbour D."/>
            <person name="Luo H."/>
            <person name="Baker S.E."/>
            <person name="Pisabarro A.G."/>
            <person name="Walton J.D."/>
            <person name="Blanchette R.A."/>
            <person name="Henrissat B."/>
            <person name="Martin F."/>
            <person name="Cullen D."/>
            <person name="Hibbett D.S."/>
            <person name="Grigoriev I.V."/>
        </authorList>
    </citation>
    <scope>NUCLEOTIDE SEQUENCE [LARGE SCALE GENOMIC DNA]</scope>
    <source>
        <strain evidence="3">CBS 339.88</strain>
    </source>
</reference>
<name>A0A067SUM8_GALM3</name>
<dbReference type="HOGENOM" id="CLU_860656_0_0_1"/>
<keyword evidence="3" id="KW-1185">Reference proteome</keyword>
<dbReference type="EMBL" id="KL142397">
    <property type="protein sequence ID" value="KDR70443.1"/>
    <property type="molecule type" value="Genomic_DNA"/>
</dbReference>
<evidence type="ECO:0000256" key="1">
    <source>
        <dbReference type="SAM" id="Phobius"/>
    </source>
</evidence>
<sequence length="323" mass="36290">MDCDVLPSLKCPDPILLDDELKAFVQYQRQTAAIIFSGLVYGCILMKCFYLISPFSKAMKSRWNRAEALLLALTLTMVLLSTFSVVQGIVFLESKALFISFPWVLLPEGLSMSELLLGLGIPIALPVMVWGANAIMESYFFIWRGYLLIRDLPRLTRSMLGICLSLAALGSLVSKNPVSKAQIPRIPVPLSAINIFLPIFAILLRFNERRRNLSDGAKQQRRINVVTIFSDSSIFIMLTSISHLVLSSFAPTWSVITIQILPQICVISPVLNLETTINARRRREPIPGRFPEDNRPVRAPVRRILERGIEAGVEMSGIRFRDN</sequence>
<feature type="transmembrane region" description="Helical" evidence="1">
    <location>
        <begin position="225"/>
        <end position="246"/>
    </location>
</feature>
<feature type="transmembrane region" description="Helical" evidence="1">
    <location>
        <begin position="155"/>
        <end position="174"/>
    </location>
</feature>
<feature type="transmembrane region" description="Helical" evidence="1">
    <location>
        <begin position="186"/>
        <end position="204"/>
    </location>
</feature>
<evidence type="ECO:0000313" key="3">
    <source>
        <dbReference type="Proteomes" id="UP000027222"/>
    </source>
</evidence>
<dbReference type="AlphaFoldDB" id="A0A067SUM8"/>
<evidence type="ECO:0000313" key="2">
    <source>
        <dbReference type="EMBL" id="KDR70443.1"/>
    </source>
</evidence>
<keyword evidence="1" id="KW-1133">Transmembrane helix</keyword>
<feature type="transmembrane region" description="Helical" evidence="1">
    <location>
        <begin position="32"/>
        <end position="56"/>
    </location>
</feature>
<dbReference type="Proteomes" id="UP000027222">
    <property type="component" value="Unassembled WGS sequence"/>
</dbReference>
<protein>
    <submittedName>
        <fullName evidence="2">Uncharacterized protein</fullName>
    </submittedName>
</protein>
<organism evidence="2 3">
    <name type="scientific">Galerina marginata (strain CBS 339.88)</name>
    <dbReference type="NCBI Taxonomy" id="685588"/>
    <lineage>
        <taxon>Eukaryota</taxon>
        <taxon>Fungi</taxon>
        <taxon>Dikarya</taxon>
        <taxon>Basidiomycota</taxon>
        <taxon>Agaricomycotina</taxon>
        <taxon>Agaricomycetes</taxon>
        <taxon>Agaricomycetidae</taxon>
        <taxon>Agaricales</taxon>
        <taxon>Agaricineae</taxon>
        <taxon>Strophariaceae</taxon>
        <taxon>Galerina</taxon>
    </lineage>
</organism>